<evidence type="ECO:0000256" key="1">
    <source>
        <dbReference type="ARBA" id="ARBA00010566"/>
    </source>
</evidence>
<dbReference type="InterPro" id="IPR016142">
    <property type="entry name" value="Citrate_synth-like_lrg_a-sub"/>
</dbReference>
<gene>
    <name evidence="3" type="ORF">JCM21738_4695</name>
</gene>
<dbReference type="AlphaFoldDB" id="W4RUY1"/>
<keyword evidence="4" id="KW-1185">Reference proteome</keyword>
<dbReference type="Pfam" id="PF00285">
    <property type="entry name" value="Citrate_synt"/>
    <property type="match status" value="1"/>
</dbReference>
<dbReference type="GO" id="GO:0005975">
    <property type="term" value="P:carbohydrate metabolic process"/>
    <property type="evidence" value="ECO:0007669"/>
    <property type="project" value="TreeGrafter"/>
</dbReference>
<name>W4RUY1_9BACI</name>
<organism evidence="3 4">
    <name type="scientific">Mesobacillus boroniphilus JCM 21738</name>
    <dbReference type="NCBI Taxonomy" id="1294265"/>
    <lineage>
        <taxon>Bacteria</taxon>
        <taxon>Bacillati</taxon>
        <taxon>Bacillota</taxon>
        <taxon>Bacilli</taxon>
        <taxon>Bacillales</taxon>
        <taxon>Bacillaceae</taxon>
        <taxon>Mesobacillus</taxon>
    </lineage>
</organism>
<dbReference type="PANTHER" id="PTHR11739:SF4">
    <property type="entry name" value="CITRATE SYNTHASE, PEROXISOMAL"/>
    <property type="match status" value="1"/>
</dbReference>
<dbReference type="GO" id="GO:0046912">
    <property type="term" value="F:acyltransferase activity, acyl groups converted into alkyl on transfer"/>
    <property type="evidence" value="ECO:0007669"/>
    <property type="project" value="InterPro"/>
</dbReference>
<dbReference type="Gene3D" id="1.10.580.10">
    <property type="entry name" value="Citrate Synthase, domain 1"/>
    <property type="match status" value="1"/>
</dbReference>
<accession>W4RUY1</accession>
<comment type="caution">
    <text evidence="3">The sequence shown here is derived from an EMBL/GenBank/DDBJ whole genome shotgun (WGS) entry which is preliminary data.</text>
</comment>
<dbReference type="PANTHER" id="PTHR11739">
    <property type="entry name" value="CITRATE SYNTHASE"/>
    <property type="match status" value="1"/>
</dbReference>
<dbReference type="eggNOG" id="COG0372">
    <property type="taxonomic scope" value="Bacteria"/>
</dbReference>
<evidence type="ECO:0000256" key="2">
    <source>
        <dbReference type="ARBA" id="ARBA00022679"/>
    </source>
</evidence>
<dbReference type="SUPFAM" id="SSF48256">
    <property type="entry name" value="Citrate synthase"/>
    <property type="match status" value="1"/>
</dbReference>
<reference evidence="3 4" key="1">
    <citation type="submission" date="2013-12" db="EMBL/GenBank/DDBJ databases">
        <title>NBRP : Genome information of microbial organism related human and environment.</title>
        <authorList>
            <person name="Hattori M."/>
            <person name="Oshima K."/>
            <person name="Inaba H."/>
            <person name="Suda W."/>
            <person name="Sakamoto M."/>
            <person name="Iino T."/>
            <person name="Kitahara M."/>
            <person name="Oshida Y."/>
            <person name="Iida T."/>
            <person name="Kudo T."/>
            <person name="Itoh T."/>
            <person name="Ahmed I."/>
            <person name="Ohkuma M."/>
        </authorList>
    </citation>
    <scope>NUCLEOTIDE SEQUENCE [LARGE SCALE GENOMIC DNA]</scope>
    <source>
        <strain evidence="3 4">JCM 21738</strain>
    </source>
</reference>
<protein>
    <submittedName>
        <fullName evidence="3">Citrate synthase</fullName>
    </submittedName>
</protein>
<keyword evidence="2" id="KW-0808">Transferase</keyword>
<dbReference type="InterPro" id="IPR002020">
    <property type="entry name" value="Citrate_synthase"/>
</dbReference>
<evidence type="ECO:0000313" key="4">
    <source>
        <dbReference type="Proteomes" id="UP000018949"/>
    </source>
</evidence>
<proteinExistence type="inferred from homology"/>
<evidence type="ECO:0000313" key="3">
    <source>
        <dbReference type="EMBL" id="GAE47688.1"/>
    </source>
</evidence>
<dbReference type="InterPro" id="IPR036969">
    <property type="entry name" value="Citrate_synthase_sf"/>
</dbReference>
<sequence>MTVTRGLEGIVATTSSISSIIDDTLTYVGYDIDDLAENASFEEVIYLLWHRKLPTASELDELKKQLAENAALPKEVLEHFRMYPIDKVHPMAAVRSAVSLLGLYDDESDVMEKEANYRKAIRLQLRCQLSLRLSLE</sequence>
<dbReference type="EMBL" id="BAUW01000091">
    <property type="protein sequence ID" value="GAE47688.1"/>
    <property type="molecule type" value="Genomic_DNA"/>
</dbReference>
<dbReference type="GO" id="GO:0006099">
    <property type="term" value="P:tricarboxylic acid cycle"/>
    <property type="evidence" value="ECO:0007669"/>
    <property type="project" value="TreeGrafter"/>
</dbReference>
<dbReference type="GO" id="GO:0005829">
    <property type="term" value="C:cytosol"/>
    <property type="evidence" value="ECO:0007669"/>
    <property type="project" value="TreeGrafter"/>
</dbReference>
<comment type="similarity">
    <text evidence="1">Belongs to the citrate synthase family.</text>
</comment>
<dbReference type="Proteomes" id="UP000018949">
    <property type="component" value="Unassembled WGS sequence"/>
</dbReference>